<dbReference type="CDD" id="cd11756">
    <property type="entry name" value="GH94N_ChvB_NdvB_1_like"/>
    <property type="match status" value="1"/>
</dbReference>
<feature type="domain" description="Glycoamylase-like" evidence="5">
    <location>
        <begin position="1348"/>
        <end position="1546"/>
    </location>
</feature>
<dbReference type="InterPro" id="IPR019282">
    <property type="entry name" value="Glycoamylase-like_cons_dom"/>
</dbReference>
<dbReference type="CDD" id="cd11753">
    <property type="entry name" value="GH94N_ChvB_NdvB_2_like"/>
    <property type="match status" value="1"/>
</dbReference>
<dbReference type="Gene3D" id="2.70.98.40">
    <property type="entry name" value="Glycoside hydrolase, family 65, N-terminal domain"/>
    <property type="match status" value="2"/>
</dbReference>
<dbReference type="InterPro" id="IPR008928">
    <property type="entry name" value="6-hairpin_glycosidase_sf"/>
</dbReference>
<comment type="caution">
    <text evidence="7">The sequence shown here is derived from an EMBL/GenBank/DDBJ whole genome shotgun (WGS) entry which is preliminary data.</text>
</comment>
<name>A0A3E1RCS2_9BURK</name>
<protein>
    <submittedName>
        <fullName evidence="7">Cyclic beta 1-2 glucan synthetase</fullName>
    </submittedName>
</protein>
<dbReference type="SUPFAM" id="SSF48208">
    <property type="entry name" value="Six-hairpin glycosidases"/>
    <property type="match status" value="1"/>
</dbReference>
<evidence type="ECO:0000313" key="7">
    <source>
        <dbReference type="EMBL" id="RFO97165.1"/>
    </source>
</evidence>
<dbReference type="EMBL" id="QFZK01000004">
    <property type="protein sequence ID" value="RFO97165.1"/>
    <property type="molecule type" value="Genomic_DNA"/>
</dbReference>
<keyword evidence="3" id="KW-1133">Transmembrane helix</keyword>
<keyword evidence="2" id="KW-0808">Transferase</keyword>
<dbReference type="InterPro" id="IPR037820">
    <property type="entry name" value="GH94N_NdvB"/>
</dbReference>
<evidence type="ECO:0000259" key="6">
    <source>
        <dbReference type="Pfam" id="PF17167"/>
    </source>
</evidence>
<dbReference type="InterPro" id="IPR010383">
    <property type="entry name" value="Glyco_hydrolase_94_b-supersand"/>
</dbReference>
<feature type="domain" description="Glycosyl hydrolase 94 catalytic" evidence="6">
    <location>
        <begin position="2400"/>
        <end position="2824"/>
    </location>
</feature>
<dbReference type="InterPro" id="IPR037018">
    <property type="entry name" value="GH65_N"/>
</dbReference>
<feature type="transmembrane region" description="Helical" evidence="3">
    <location>
        <begin position="840"/>
        <end position="857"/>
    </location>
</feature>
<dbReference type="GO" id="GO:0030246">
    <property type="term" value="F:carbohydrate binding"/>
    <property type="evidence" value="ECO:0007669"/>
    <property type="project" value="InterPro"/>
</dbReference>
<gene>
    <name evidence="7" type="ORF">DIC66_08455</name>
</gene>
<dbReference type="InterPro" id="IPR037824">
    <property type="entry name" value="GH94N_2_NdvB"/>
</dbReference>
<evidence type="ECO:0000256" key="1">
    <source>
        <dbReference type="ARBA" id="ARBA00022676"/>
    </source>
</evidence>
<dbReference type="OrthoDB" id="9769991at2"/>
<keyword evidence="1" id="KW-0328">Glycosyltransferase</keyword>
<dbReference type="Proteomes" id="UP000260665">
    <property type="component" value="Unassembled WGS sequence"/>
</dbReference>
<dbReference type="SUPFAM" id="SSF74650">
    <property type="entry name" value="Galactose mutarotase-like"/>
    <property type="match status" value="2"/>
</dbReference>
<evidence type="ECO:0000313" key="8">
    <source>
        <dbReference type="Proteomes" id="UP000260665"/>
    </source>
</evidence>
<dbReference type="InterPro" id="IPR052047">
    <property type="entry name" value="GH94_Enzymes"/>
</dbReference>
<feature type="transmembrane region" description="Helical" evidence="3">
    <location>
        <begin position="461"/>
        <end position="488"/>
    </location>
</feature>
<feature type="transmembrane region" description="Helical" evidence="3">
    <location>
        <begin position="994"/>
        <end position="1015"/>
    </location>
</feature>
<dbReference type="PANTHER" id="PTHR37469:SF2">
    <property type="entry name" value="CELLOBIONIC ACID PHOSPHORYLASE"/>
    <property type="match status" value="1"/>
</dbReference>
<dbReference type="SMART" id="SM01068">
    <property type="entry name" value="CBM_X"/>
    <property type="match status" value="2"/>
</dbReference>
<dbReference type="Gene3D" id="1.50.10.10">
    <property type="match status" value="1"/>
</dbReference>
<feature type="transmembrane region" description="Helical" evidence="3">
    <location>
        <begin position="863"/>
        <end position="884"/>
    </location>
</feature>
<proteinExistence type="predicted"/>
<reference evidence="7 8" key="1">
    <citation type="submission" date="2018-05" db="EMBL/GenBank/DDBJ databases">
        <title>Rhodoferax soyangensis sp.nov., isolated from an oligotrophic freshwater lake.</title>
        <authorList>
            <person name="Park M."/>
        </authorList>
    </citation>
    <scope>NUCLEOTIDE SEQUENCE [LARGE SCALE GENOMIC DNA]</scope>
    <source>
        <strain evidence="7 8">IMCC26218</strain>
    </source>
</reference>
<dbReference type="GO" id="GO:0016757">
    <property type="term" value="F:glycosyltransferase activity"/>
    <property type="evidence" value="ECO:0007669"/>
    <property type="project" value="UniProtKB-KW"/>
</dbReference>
<organism evidence="7 8">
    <name type="scientific">Rhodoferax lacus</name>
    <dbReference type="NCBI Taxonomy" id="2184758"/>
    <lineage>
        <taxon>Bacteria</taxon>
        <taxon>Pseudomonadati</taxon>
        <taxon>Pseudomonadota</taxon>
        <taxon>Betaproteobacteria</taxon>
        <taxon>Burkholderiales</taxon>
        <taxon>Comamonadaceae</taxon>
        <taxon>Rhodoferax</taxon>
    </lineage>
</organism>
<dbReference type="RefSeq" id="WP_117176079.1">
    <property type="nucleotide sequence ID" value="NZ_QFZK01000004.1"/>
</dbReference>
<accession>A0A3E1RCS2</accession>
<feature type="domain" description="Glycosyl hydrolase 94 supersandwich" evidence="4">
    <location>
        <begin position="2118"/>
        <end position="2372"/>
    </location>
</feature>
<dbReference type="InterPro" id="IPR011013">
    <property type="entry name" value="Gal_mutarotase_sf_dom"/>
</dbReference>
<dbReference type="InterPro" id="IPR012341">
    <property type="entry name" value="6hp_glycosidase-like_sf"/>
</dbReference>
<dbReference type="Gene3D" id="2.60.420.10">
    <property type="entry name" value="Maltose phosphorylase, domain 3"/>
    <property type="match status" value="1"/>
</dbReference>
<keyword evidence="3" id="KW-0812">Transmembrane</keyword>
<evidence type="ECO:0000256" key="2">
    <source>
        <dbReference type="ARBA" id="ARBA00022679"/>
    </source>
</evidence>
<dbReference type="Pfam" id="PF06165">
    <property type="entry name" value="GH94_b-supersand"/>
    <property type="match status" value="2"/>
</dbReference>
<keyword evidence="8" id="KW-1185">Reference proteome</keyword>
<evidence type="ECO:0000259" key="4">
    <source>
        <dbReference type="Pfam" id="PF06165"/>
    </source>
</evidence>
<keyword evidence="3" id="KW-0472">Membrane</keyword>
<evidence type="ECO:0000259" key="5">
    <source>
        <dbReference type="Pfam" id="PF10091"/>
    </source>
</evidence>
<evidence type="ECO:0000256" key="3">
    <source>
        <dbReference type="SAM" id="Phobius"/>
    </source>
</evidence>
<sequence>MQAFQAIRTALRGVAPGLHLPRAWPGPGPADVPLRAELFNAEQMERHGQTLAQAHSLQAGRGRDLLLQRLDANALVLQQACDLLMESVRAGRRITPAGEWLLDNFYLIEEHILTARKHFSKWYSRELPVLANGPSRGLARVYDMALEIISHGDGRVDPENLNHFVASYQNVAQLKLGELWAIPIMLRLALIENLRRIGARVAQSLQERNRASSWADQMLHVAEHDPKNLILVISDMARSGTTLGNSFVAELARRLQGHSTALALPLTWIEQSLSESGQTIEQLVHSETQSQAINQVCISNSIASLRLLSATDWRDFVEEQSLVEHTLREDPLGVYPRMDFATRDRYRHVVEKTARLAKRPEAEVARKVLQLAQHAQSVAQTQASTPEPQAPSTHVGYYLEGAGLPVLERALQVQLPQTLALQRWARTHPLPLYLGAMVLLSLGGSAVFLQLARAQGLAGWALWLAAGLALLACGQLALTLVNWLATLLTTPHVLPRMDFSKGMAADARTLVVVPTLLTSPASVQALVEALEVRFLANQDAQLYYGLLTDWADASSETRDDDAPLLALASEGIAALNRKYPGPGQDTFFLFHRPRLWNAQERVWMGYERKRGKLAALNALLRGKPGTAFSCVVGDTAALQQVRFVITLDTDTQLQRDTARSFAATMAHPLNRAQWDAQRQCITAGYGILQPRMAVSLQSSNRSRYARLMGSEAGVDPYTRAVSDVYQDLFHEGSFIGKGIYDVDVFEQVLHQRLPDNRILSHDLLEGCYARSGLLSDVQLYDDYPARYDADVSRRVRWMRGDWQIASWLLPRVPGFVPGVREANPLSWLSQWKVLDNLRRSLVAPATLALLLLGWALLPQALGWTLAVLALWLLTPVASNLWSLLHKPQDLPWRQHARTVQGALQKQLLQVALTLALLPHEAWFCLDAVLRTNARLLLTHRRLLEWQSSDAAALCPVPAGSAADLRRTLARMAMAPLLAVATAVLLWRLDARLHTLWQVAPILLAWLLAPGLAWWISRPVSAAPVQLDLSQTLFLRQLARRTWRFFERFVSAQDHWLPPDNYQEHPVAVLARRTSPTNMGLALLANATAYDFGYISSGQLLQRTADALHSMQTLERHAGHFYNWYDTQTCQPLLPRYISAVDSGNLSGHLLTLRPALLALADQPILNPRTFHGMADALGNLILALDGAASAELQRSLSQLAQKLELQCSAPPLSVRTALLCLDSVATLGASLLGLLQGTSGDAAAQAQPWCLALLAQCADASAELALLHVAAPDAGNAPAPSEPPSIPTLRALAAAGQPQALARLDQLETLARQAAAMALADYGFLFDSARHLLAVGYNVDERRLDTGHYDLLASEARLCSFVAIALGELPQDNWFALGRRLTSAGAEPTLLSWSGSMFEYLMPNLVMPVYANTLLDQTCRAVVQRQIAYGEQHGVPWGISESGYNTVDAALNYQYRAFGVPGLGLKRGLADDLVIAPYASALALMVLPDAACRNLQRMTDQGLQGDYGMYEAMDFTPSRLPHGQSGAVVRSFMAHHQGMSLLAISHVLLDQPMPRRFAAEAMFQATALLLQERVPNAAVFQAHAPELADIHSAVLGQASPLRVLRQPDAATPEVQLLSNGSYHVLVSQSGGGYSRWKGLDLTRWREDGTRDNWGSFCYVRDVASGDFWSGAHQPTLQASDSYEAIFSEGRAEFRRRDHGLETHTEIVVSPEDDIELRRTRITNRSRSRRSIEVTSYAEVVLAPAAADALHPAFSKLFVQTEIVRERQALLCHRRPRDAGEAPAFLFHLMAVHGADAHATSFETDRMRFIGRTRSLQAPQALDADCQALSDTAGPVLDPVLAIRHRIVLAPGQTVTLDLVTGVAEAREQALALMDKYRDRHLADRVLGLAITHAWVNLQQINASEADAQLYARLASSVVYANPAQRAQMAVLGSNRRGQSGLWGYGVSGDLPIVLLQISKQDNIELVRQLVQAHAYWRLKGLAVDLVIWNEDHAGYRQALQEQIMGLIASGLEANFTDRPGGIFVRMAEHMSAEDRTLFQAVARIVISDKQGSLMDQANRRQGREARTLPALLAPVVALPVLSLPPVPLPAGLQCFNGLGGFSADGREYVIATTVDEKGQHSSTPLPWVNVIANAHFGTVVSESGSAYTWSENAHEFRYTPWSNDPVSDGTGEACYLRDEESGAFWSPTALPCGGAGRHVTRHGFGYSVFAHTQDGIETELTVFVDLSAAIKFSQLRVRNRSQRARKLSATGYVEWVLGDLPSKSAMHVGTEMEPGSGALLARNPYNPEFGDRMAFFDADGDTRGPGVTFSCDRREFLGRNGSVARPLALLRTGLSNRVGTGLDPCAAIQVPFELQDGQERVITFRLGAAGRRGLEDARLNVQQLREPMGAQGALQAVQAYWTQTLGAVQVQTPDVALNLLANGWLLYQTLACRLWARTGLYQSGGAYGFRDQLQDSMALVHAAPQLLREHLLRCAARQFVEGDVQHWWHPPQGRGVRTLCSDDYLWLVQATCRYVQATGDSAVLLESVPFLKGRALNPEEESYYDLPSVSEEHENLYAHCVLALRHGLRMGAHGLPLMGSGDWNDGMNLVGIKGRGESVWLAFFLFDTLKKFSVLARATGDIAFADECLAHAEQLRLNIDAHAWDGDWYRRAWFDDGTPLGSVQNAECQIDSITQSWAQISGAGDPVRTATALNALERRLVKREEGLIQLLTPPFDTSALNPGYIKGYLPGVRENGGQYTHAAIWTVMAFAAQGDSQRAWDCFNLINPVRHGSDAASVAIYQVEPYVVAADVYAVAPHAGRGGWTWYTGSASWMYRLVLESLLGLRLEVDTLHFTPCLPADWPGFAMQYRFGATLYAIEVKRVSAVDSLAPVTVLLDGVLQPGAAVPLHDDLAAHTVVVRV</sequence>
<feature type="transmembrane region" description="Helical" evidence="3">
    <location>
        <begin position="430"/>
        <end position="449"/>
    </location>
</feature>
<dbReference type="GO" id="GO:0005975">
    <property type="term" value="P:carbohydrate metabolic process"/>
    <property type="evidence" value="ECO:0007669"/>
    <property type="project" value="InterPro"/>
</dbReference>
<dbReference type="InterPro" id="IPR033432">
    <property type="entry name" value="GH94_catalytic"/>
</dbReference>
<dbReference type="Pfam" id="PF17167">
    <property type="entry name" value="Glyco_hydro_94"/>
    <property type="match status" value="1"/>
</dbReference>
<dbReference type="Pfam" id="PF10091">
    <property type="entry name" value="Glycoamylase"/>
    <property type="match status" value="1"/>
</dbReference>
<dbReference type="PANTHER" id="PTHR37469">
    <property type="entry name" value="CELLOBIONIC ACID PHOSPHORYLASE-RELATED"/>
    <property type="match status" value="1"/>
</dbReference>
<feature type="domain" description="Glycosyl hydrolase 94 supersandwich" evidence="4">
    <location>
        <begin position="1601"/>
        <end position="1878"/>
    </location>
</feature>
<dbReference type="Gene3D" id="1.50.10.140">
    <property type="match status" value="2"/>
</dbReference>